<accession>A0A2Z7A4T7</accession>
<name>A0A2Z7A4T7_9LAMI</name>
<protein>
    <submittedName>
        <fullName evidence="2">Uncharacterized protein</fullName>
    </submittedName>
</protein>
<feature type="compositionally biased region" description="Polar residues" evidence="1">
    <location>
        <begin position="129"/>
        <end position="142"/>
    </location>
</feature>
<feature type="region of interest" description="Disordered" evidence="1">
    <location>
        <begin position="1"/>
        <end position="76"/>
    </location>
</feature>
<evidence type="ECO:0000313" key="3">
    <source>
        <dbReference type="Proteomes" id="UP000250235"/>
    </source>
</evidence>
<gene>
    <name evidence="2" type="ORF">F511_18617</name>
</gene>
<dbReference type="AlphaFoldDB" id="A0A2Z7A4T7"/>
<feature type="compositionally biased region" description="Polar residues" evidence="1">
    <location>
        <begin position="33"/>
        <end position="71"/>
    </location>
</feature>
<sequence length="142" mass="16053">MWELPTPLIAANKPSRENEVRELPAQPPRSITCARQHNNCSKTEAQKSNSREIQLNQRYPTSSNTTESSNKLKGRNCTYPKNLGAKSDAYANRPHNGDVFAHLSSFKKTFENNIQTKHLSKRSTMIPLSPSSELSTADNRRR</sequence>
<dbReference type="EMBL" id="KV019134">
    <property type="protein sequence ID" value="KZV16251.1"/>
    <property type="molecule type" value="Genomic_DNA"/>
</dbReference>
<evidence type="ECO:0000256" key="1">
    <source>
        <dbReference type="SAM" id="MobiDB-lite"/>
    </source>
</evidence>
<proteinExistence type="predicted"/>
<reference evidence="2 3" key="1">
    <citation type="journal article" date="2015" name="Proc. Natl. Acad. Sci. U.S.A.">
        <title>The resurrection genome of Boea hygrometrica: A blueprint for survival of dehydration.</title>
        <authorList>
            <person name="Xiao L."/>
            <person name="Yang G."/>
            <person name="Zhang L."/>
            <person name="Yang X."/>
            <person name="Zhao S."/>
            <person name="Ji Z."/>
            <person name="Zhou Q."/>
            <person name="Hu M."/>
            <person name="Wang Y."/>
            <person name="Chen M."/>
            <person name="Xu Y."/>
            <person name="Jin H."/>
            <person name="Xiao X."/>
            <person name="Hu G."/>
            <person name="Bao F."/>
            <person name="Hu Y."/>
            <person name="Wan P."/>
            <person name="Li L."/>
            <person name="Deng X."/>
            <person name="Kuang T."/>
            <person name="Xiang C."/>
            <person name="Zhu J.K."/>
            <person name="Oliver M.J."/>
            <person name="He Y."/>
        </authorList>
    </citation>
    <scope>NUCLEOTIDE SEQUENCE [LARGE SCALE GENOMIC DNA]</scope>
    <source>
        <strain evidence="3">cv. XS01</strain>
    </source>
</reference>
<evidence type="ECO:0000313" key="2">
    <source>
        <dbReference type="EMBL" id="KZV16251.1"/>
    </source>
</evidence>
<organism evidence="2 3">
    <name type="scientific">Dorcoceras hygrometricum</name>
    <dbReference type="NCBI Taxonomy" id="472368"/>
    <lineage>
        <taxon>Eukaryota</taxon>
        <taxon>Viridiplantae</taxon>
        <taxon>Streptophyta</taxon>
        <taxon>Embryophyta</taxon>
        <taxon>Tracheophyta</taxon>
        <taxon>Spermatophyta</taxon>
        <taxon>Magnoliopsida</taxon>
        <taxon>eudicotyledons</taxon>
        <taxon>Gunneridae</taxon>
        <taxon>Pentapetalae</taxon>
        <taxon>asterids</taxon>
        <taxon>lamiids</taxon>
        <taxon>Lamiales</taxon>
        <taxon>Gesneriaceae</taxon>
        <taxon>Didymocarpoideae</taxon>
        <taxon>Trichosporeae</taxon>
        <taxon>Loxocarpinae</taxon>
        <taxon>Dorcoceras</taxon>
    </lineage>
</organism>
<feature type="region of interest" description="Disordered" evidence="1">
    <location>
        <begin position="121"/>
        <end position="142"/>
    </location>
</feature>
<keyword evidence="3" id="KW-1185">Reference proteome</keyword>
<dbReference type="Proteomes" id="UP000250235">
    <property type="component" value="Unassembled WGS sequence"/>
</dbReference>